<protein>
    <submittedName>
        <fullName evidence="4">Thiazolinyl imide reductase</fullName>
    </submittedName>
</protein>
<dbReference type="EMBL" id="KF826672">
    <property type="protein sequence ID" value="AIS85635.1"/>
    <property type="molecule type" value="Genomic_DNA"/>
</dbReference>
<dbReference type="InterPro" id="IPR036291">
    <property type="entry name" value="NAD(P)-bd_dom_sf"/>
</dbReference>
<dbReference type="PANTHER" id="PTHR43377">
    <property type="entry name" value="BILIVERDIN REDUCTASE A"/>
    <property type="match status" value="1"/>
</dbReference>
<dbReference type="Pfam" id="PF21390">
    <property type="entry name" value="Irp3-like_C"/>
    <property type="match status" value="1"/>
</dbReference>
<feature type="domain" description="Gfo/Idh/MocA-like oxidoreductase N-terminal" evidence="2">
    <location>
        <begin position="6"/>
        <end position="121"/>
    </location>
</feature>
<dbReference type="Pfam" id="PF01408">
    <property type="entry name" value="GFO_IDH_MocA"/>
    <property type="match status" value="1"/>
</dbReference>
<feature type="region of interest" description="Disordered" evidence="1">
    <location>
        <begin position="349"/>
        <end position="377"/>
    </location>
</feature>
<evidence type="ECO:0000313" key="4">
    <source>
        <dbReference type="EMBL" id="AIS85635.1"/>
    </source>
</evidence>
<dbReference type="PIRSF" id="PIRSF017494">
    <property type="entry name" value="Thiaz_red"/>
    <property type="match status" value="1"/>
</dbReference>
<evidence type="ECO:0000256" key="1">
    <source>
        <dbReference type="SAM" id="MobiDB-lite"/>
    </source>
</evidence>
<sequence length="377" mass="41276">MRQRPRVVVCGARFGQVYLEAFRNPELPFELAGVIAAGSERSRACARRYDAPLYTDPEQLPDDIDMACVVIRGGLLGGRGSELARALMARGIHVLQEHPLHHDELAENLRTARRHGVVYHLNPFYTHVAPVRRFVAAAQELLRRQRPLYIDAAAGFQLAYSLLDILGQSLGGVRPFAFGDLSATTPTVAAATSLDIPFRSLDGVLAGVPTTLRIQNQMDPADPDNYAHLMHRISIGTEAGNLTLVNTHGPVVWSARPDFPREVADPNADPHYATMPDDAQAPSAVVLGPATVPSYRHIFRSLWPAGIAHALTELHQAVEERQDPLRRGQYHLSLCKLWQDLTLRLGPPELLSSTPPEPLTDDDLKAIAAAGDEAARP</sequence>
<gene>
    <name evidence="4" type="ORF">VASRM7_395</name>
</gene>
<dbReference type="InterPro" id="IPR000683">
    <property type="entry name" value="Gfo/Idh/MocA-like_OxRdtase_N"/>
</dbReference>
<dbReference type="PANTHER" id="PTHR43377:SF1">
    <property type="entry name" value="BILIVERDIN REDUCTASE A"/>
    <property type="match status" value="1"/>
</dbReference>
<dbReference type="InterPro" id="IPR010091">
    <property type="entry name" value="Thiazolinyl_imide_reductase"/>
</dbReference>
<evidence type="ECO:0000259" key="2">
    <source>
        <dbReference type="Pfam" id="PF01408"/>
    </source>
</evidence>
<dbReference type="AlphaFoldDB" id="A0A097CSJ8"/>
<dbReference type="Gene3D" id="3.30.360.10">
    <property type="entry name" value="Dihydrodipicolinate Reductase, domain 2"/>
    <property type="match status" value="1"/>
</dbReference>
<proteinExistence type="predicted"/>
<dbReference type="NCBIfam" id="TIGR01761">
    <property type="entry name" value="thiaz-red"/>
    <property type="match status" value="1"/>
</dbReference>
<organism evidence="4">
    <name type="scientific">Verrucosispora sp. MS100047</name>
    <dbReference type="NCBI Taxonomy" id="1410949"/>
    <lineage>
        <taxon>Bacteria</taxon>
        <taxon>Bacillati</taxon>
        <taxon>Actinomycetota</taxon>
        <taxon>Actinomycetes</taxon>
        <taxon>Micromonosporales</taxon>
        <taxon>Micromonosporaceae</taxon>
        <taxon>Micromonospora</taxon>
    </lineage>
</organism>
<dbReference type="SUPFAM" id="SSF51735">
    <property type="entry name" value="NAD(P)-binding Rossmann-fold domains"/>
    <property type="match status" value="1"/>
</dbReference>
<dbReference type="GO" id="GO:0000166">
    <property type="term" value="F:nucleotide binding"/>
    <property type="evidence" value="ECO:0007669"/>
    <property type="project" value="InterPro"/>
</dbReference>
<dbReference type="Gene3D" id="3.40.50.720">
    <property type="entry name" value="NAD(P)-binding Rossmann-like Domain"/>
    <property type="match status" value="1"/>
</dbReference>
<name>A0A097CSJ8_9ACTN</name>
<dbReference type="InterPro" id="IPR048655">
    <property type="entry name" value="Irp3-like_C"/>
</dbReference>
<feature type="domain" description="Thiazolinyl imine reductase-like C-terminal" evidence="3">
    <location>
        <begin position="145"/>
        <end position="254"/>
    </location>
</feature>
<reference evidence="4" key="1">
    <citation type="submission" date="2013-11" db="EMBL/GenBank/DDBJ databases">
        <title>New antitubercular compounds from marine-derived Verrucosispora sp. MS100047.</title>
        <authorList>
            <person name="Huang P."/>
            <person name="Xie F."/>
            <person name="Wang Q."/>
            <person name="Wang J."/>
            <person name="Wang Q."/>
            <person name="Abdel-Mageed W.M."/>
            <person name="Liu M."/>
            <person name="Han J."/>
            <person name="Song F."/>
            <person name="Dai H."/>
            <person name="Liu X."/>
            <person name="Zhang L."/>
        </authorList>
    </citation>
    <scope>NUCLEOTIDE SEQUENCE</scope>
    <source>
        <strain evidence="4">MS100047</strain>
    </source>
</reference>
<evidence type="ECO:0000259" key="3">
    <source>
        <dbReference type="Pfam" id="PF21390"/>
    </source>
</evidence>
<dbReference type="InterPro" id="IPR051450">
    <property type="entry name" value="Gfo/Idh/MocA_Oxidoreductases"/>
</dbReference>
<accession>A0A097CSJ8</accession>